<proteinExistence type="predicted"/>
<dbReference type="AlphaFoldDB" id="A0A5C5G456"/>
<feature type="compositionally biased region" description="Low complexity" evidence="1">
    <location>
        <begin position="1003"/>
        <end position="1082"/>
    </location>
</feature>
<feature type="compositionally biased region" description="Low complexity" evidence="1">
    <location>
        <begin position="358"/>
        <end position="407"/>
    </location>
</feature>
<evidence type="ECO:0000256" key="1">
    <source>
        <dbReference type="SAM" id="MobiDB-lite"/>
    </source>
</evidence>
<sequence>MDGFPDLRQQPASPLTHSASSVEDLVVVPEQQGPFPSSSSTSPLAAPLHVSAHDMVTVNPSYTAPNAFGVSFPGTANFAALPFPPAEHPLPPPGSLPARGVGPPAVACSPPLVPPPRPYVENKPVPPAPAPVPQQQPRPVPPPVEQPQYSLKAHAPPGPLPSAPPPLPNSMPSPPSQAQSQSPFVLFGPFPVPTQGPWQPQGMPSPYAAYGPPQGMHGGPTLTPWPPVPLRHIDSFLGGAYAPGPSYPPLPPQPQTPTTPTPTPQGQSFSGHRRESSSVASATTGPLEYPISSARSAAAHAAAQATQAARVEQARMGANYAHQQQQGGESGSPTSPFQSDLGSFSMSSMTGWSYPTPQQVHDAQQAHAAAQQAHQMQQQHQQHQHQHAQQQTPSPPHAHSTSPSSESDTQAAHAPSHDVCAVHGCACTVFCELSPCGCRLCRDHLGWVMRGAVTVEVDAGHEGDGGKDARSAKAATKRVFRCVACHVESSMAGPAHRASLAASSSSRRGSEHVVGLGLTGVEVPGEDDQAHAFSIKYFSSGPAPFAHRSPSPTSTIGGNGNGKNHDVDLSTALDPAGDASLVQHLPVPPPAIELQPASPTAQRSFATRGAATGAPPHLVPLDIEAAHRARPGAVEGAQPFLYQIEGPQSTSPGVLTPTERGSSGSSEHVAAAIEAVRPSSALPALEGNAAVPTLGDDDGRKRSLSRSATSSAAMYEPNPLEAALGAQAQAHAHGPAPARRQVPSPPESPASLLPVRTEGGPLPASMTTEGQSLVPSPPPPPQQHQQHAVQLQPDFTFPPQPPQPPPPHRAMRSFTHSGMLTVPYGTLPPMAYASFPPGSVSVQPHAQAHYQHVPPGAFHAQGLALQPVFASPLGGGGVTATGKKRGSLPPALLGPMAAGAGGLPRWIERMPGASGGGATGAGGGSGGGGAGQGGRGGISGSATFPPRQPPALDPMSDGARLERGGFPIVKVENVRSWPLCLLKEVAHGLSETPPARRSRSTRASRTWRIGSPRATSPRRTSASSRFISSCTARRVARSRTATSRLSTSTARPSSSSAWTAPSSATAPSASSGSAQVSSCATSFRRTPTSRWGRRGRAGRRRWRLRRPPRRCRTSRPRGSASPTCSSPWPTLAVSSPSRPSRSSSARGRSSAASTTSRRSSTSSLGRGRTCGTRRCAMRCSTRLCVRRDSPF</sequence>
<feature type="compositionally biased region" description="Low complexity" evidence="1">
    <location>
        <begin position="1134"/>
        <end position="1170"/>
    </location>
</feature>
<feature type="region of interest" description="Disordered" evidence="1">
    <location>
        <begin position="908"/>
        <end position="959"/>
    </location>
</feature>
<keyword evidence="3" id="KW-1185">Reference proteome</keyword>
<accession>A0A5C5G456</accession>
<dbReference type="STRING" id="5288.A0A5C5G456"/>
<feature type="region of interest" description="Disordered" evidence="1">
    <location>
        <begin position="197"/>
        <end position="287"/>
    </location>
</feature>
<evidence type="ECO:0000313" key="3">
    <source>
        <dbReference type="Proteomes" id="UP000311382"/>
    </source>
</evidence>
<feature type="compositionally biased region" description="Pro residues" evidence="1">
    <location>
        <begin position="156"/>
        <end position="175"/>
    </location>
</feature>
<gene>
    <name evidence="2" type="ORF">DMC30DRAFT_260810</name>
</gene>
<feature type="compositionally biased region" description="Low complexity" evidence="1">
    <location>
        <begin position="34"/>
        <end position="44"/>
    </location>
</feature>
<feature type="compositionally biased region" description="Low complexity" evidence="1">
    <location>
        <begin position="783"/>
        <end position="793"/>
    </location>
</feature>
<organism evidence="2 3">
    <name type="scientific">Rhodotorula diobovata</name>
    <dbReference type="NCBI Taxonomy" id="5288"/>
    <lineage>
        <taxon>Eukaryota</taxon>
        <taxon>Fungi</taxon>
        <taxon>Dikarya</taxon>
        <taxon>Basidiomycota</taxon>
        <taxon>Pucciniomycotina</taxon>
        <taxon>Microbotryomycetes</taxon>
        <taxon>Sporidiobolales</taxon>
        <taxon>Sporidiobolaceae</taxon>
        <taxon>Rhodotorula</taxon>
    </lineage>
</organism>
<dbReference type="Proteomes" id="UP000311382">
    <property type="component" value="Unassembled WGS sequence"/>
</dbReference>
<comment type="caution">
    <text evidence="2">The sequence shown here is derived from an EMBL/GenBank/DDBJ whole genome shotgun (WGS) entry which is preliminary data.</text>
</comment>
<dbReference type="OrthoDB" id="2528024at2759"/>
<protein>
    <submittedName>
        <fullName evidence="2">Uncharacterized protein</fullName>
    </submittedName>
</protein>
<reference evidence="2 3" key="1">
    <citation type="submission" date="2019-03" db="EMBL/GenBank/DDBJ databases">
        <title>Rhodosporidium diobovatum UCD-FST 08-225 genome sequencing, assembly, and annotation.</title>
        <authorList>
            <person name="Fakankun I.U."/>
            <person name="Fristensky B."/>
            <person name="Levin D.B."/>
        </authorList>
    </citation>
    <scope>NUCLEOTIDE SEQUENCE [LARGE SCALE GENOMIC DNA]</scope>
    <source>
        <strain evidence="2 3">UCD-FST 08-225</strain>
    </source>
</reference>
<feature type="region of interest" description="Disordered" evidence="1">
    <location>
        <begin position="544"/>
        <end position="617"/>
    </location>
</feature>
<name>A0A5C5G456_9BASI</name>
<feature type="compositionally biased region" description="Polar residues" evidence="1">
    <location>
        <begin position="321"/>
        <end position="357"/>
    </location>
</feature>
<feature type="region of interest" description="Disordered" evidence="1">
    <location>
        <begin position="644"/>
        <end position="668"/>
    </location>
</feature>
<feature type="compositionally biased region" description="Pro residues" evidence="1">
    <location>
        <begin position="245"/>
        <end position="263"/>
    </location>
</feature>
<feature type="compositionally biased region" description="Pro residues" evidence="1">
    <location>
        <begin position="118"/>
        <end position="145"/>
    </location>
</feature>
<feature type="region of interest" description="Disordered" evidence="1">
    <location>
        <begin position="318"/>
        <end position="411"/>
    </location>
</feature>
<feature type="region of interest" description="Disordered" evidence="1">
    <location>
        <begin position="118"/>
        <end position="183"/>
    </location>
</feature>
<feature type="compositionally biased region" description="Low complexity" evidence="1">
    <location>
        <begin position="727"/>
        <end position="738"/>
    </location>
</feature>
<evidence type="ECO:0000313" key="2">
    <source>
        <dbReference type="EMBL" id="TNY23907.1"/>
    </source>
</evidence>
<feature type="compositionally biased region" description="Gly residues" evidence="1">
    <location>
        <begin position="913"/>
        <end position="939"/>
    </location>
</feature>
<feature type="region of interest" description="Disordered" evidence="1">
    <location>
        <begin position="727"/>
        <end position="809"/>
    </location>
</feature>
<feature type="region of interest" description="Disordered" evidence="1">
    <location>
        <begin position="687"/>
        <end position="714"/>
    </location>
</feature>
<dbReference type="EMBL" id="SOZI01000007">
    <property type="protein sequence ID" value="TNY23907.1"/>
    <property type="molecule type" value="Genomic_DNA"/>
</dbReference>
<feature type="compositionally biased region" description="Polar residues" evidence="1">
    <location>
        <begin position="10"/>
        <end position="21"/>
    </location>
</feature>
<feature type="compositionally biased region" description="Polar residues" evidence="1">
    <location>
        <begin position="646"/>
        <end position="666"/>
    </location>
</feature>
<feature type="compositionally biased region" description="Pro residues" evidence="1">
    <location>
        <begin position="796"/>
        <end position="808"/>
    </location>
</feature>
<feature type="compositionally biased region" description="Basic residues" evidence="1">
    <location>
        <begin position="1091"/>
        <end position="1115"/>
    </location>
</feature>
<feature type="region of interest" description="Disordered" evidence="1">
    <location>
        <begin position="989"/>
        <end position="1170"/>
    </location>
</feature>
<feature type="region of interest" description="Disordered" evidence="1">
    <location>
        <begin position="1"/>
        <end position="44"/>
    </location>
</feature>